<comment type="caution">
    <text evidence="7">The sequence shown here is derived from an EMBL/GenBank/DDBJ whole genome shotgun (WGS) entry which is preliminary data.</text>
</comment>
<dbReference type="SUPFAM" id="SSF48350">
    <property type="entry name" value="GTPase activation domain, GAP"/>
    <property type="match status" value="1"/>
</dbReference>
<organism evidence="7 8">
    <name type="scientific">Marasmiellus scandens</name>
    <dbReference type="NCBI Taxonomy" id="2682957"/>
    <lineage>
        <taxon>Eukaryota</taxon>
        <taxon>Fungi</taxon>
        <taxon>Dikarya</taxon>
        <taxon>Basidiomycota</taxon>
        <taxon>Agaricomycotina</taxon>
        <taxon>Agaricomycetes</taxon>
        <taxon>Agaricomycetidae</taxon>
        <taxon>Agaricales</taxon>
        <taxon>Marasmiineae</taxon>
        <taxon>Omphalotaceae</taxon>
        <taxon>Marasmiellus</taxon>
    </lineage>
</organism>
<reference evidence="7 8" key="1">
    <citation type="submission" date="2024-01" db="EMBL/GenBank/DDBJ databases">
        <title>A draft genome for the cacao thread blight pathogen Marasmiellus scandens.</title>
        <authorList>
            <person name="Baruah I.K."/>
            <person name="Leung J."/>
            <person name="Bukari Y."/>
            <person name="Amoako-Attah I."/>
            <person name="Meinhardt L.W."/>
            <person name="Bailey B.A."/>
            <person name="Cohen S.P."/>
        </authorList>
    </citation>
    <scope>NUCLEOTIDE SEQUENCE [LARGE SCALE GENOMIC DNA]</scope>
    <source>
        <strain evidence="7 8">GH-19</strain>
    </source>
</reference>
<name>A0ABR1JFT7_9AGAR</name>
<protein>
    <recommendedName>
        <fullName evidence="6">Rho-GAP domain-containing protein</fullName>
    </recommendedName>
</protein>
<evidence type="ECO:0000259" key="6">
    <source>
        <dbReference type="PROSITE" id="PS50238"/>
    </source>
</evidence>
<dbReference type="SMART" id="SM00128">
    <property type="entry name" value="IPPc"/>
    <property type="match status" value="1"/>
</dbReference>
<dbReference type="Pfam" id="PF22669">
    <property type="entry name" value="Exo_endo_phos2"/>
    <property type="match status" value="2"/>
</dbReference>
<dbReference type="InterPro" id="IPR036691">
    <property type="entry name" value="Endo/exonu/phosph_ase_sf"/>
</dbReference>
<dbReference type="InterPro" id="IPR048869">
    <property type="entry name" value="OCRL-1_2_ASH"/>
</dbReference>
<dbReference type="Pfam" id="PF00620">
    <property type="entry name" value="RhoGAP"/>
    <property type="match status" value="1"/>
</dbReference>
<comment type="subcellular location">
    <subcellularLocation>
        <location evidence="2">Cytoplasmic vesicle</location>
        <location evidence="2">Phagosome membrane</location>
    </subcellularLocation>
    <subcellularLocation>
        <location evidence="1">Early endosome membrane</location>
    </subcellularLocation>
</comment>
<sequence length="1106" mass="122035">MESSIKLLLRSSDEILHVLETYSIPAYVLENGLASNGPDLNDWMLDPRNKRIIAVVTHRDDENDWEEGSVFVLKEKLVSTPYQDELEINRVLPVHGDFTITMAQMKRETLDLRASVQLPSGSALSQPRSGLRLHIVPGGTEAGNEPLDLFTYDVQGLKNVLAECRRLKELAGMLLCFMSCVSGLMLCVDLSPETQTYSWLAPYTSHDVHIPPLTSIFPHLHETHGPLHTRLSPASAGIPGEDAKDIVSIRDDWVRSRARNECRKARARLHLRIGTFNVNGKMPSQDLSTWVRSSFKENEGSPVFLPPLNKISPFSIGDKNPIDQQDSLKPSSSSFSYSSTASTNAVRSPSPSSSSFSAAPSVFTVTPSSTTTTPTEKSVPPSPASSTSSPICVKSEPDLVPTLSADETNPSDPDMLILGFQELDLSTEALLYSTSTAREDAWCTAIFAALGEKGEVYEKLASKQLVGMLIIVIVKKSLKECFSNIMTSSVGVGIMGYMGNKGGTAVRLTFTPPSSVLPTLNRVLSSNSEEPGTPTPTSSKLDSQSPSTSRDHPGIKDLGSTVLTFVCSHLAAFDEMVTQRNSDYHNLGKRFVFDSLSAIPAAADPKSEDVPGQFEASQHAQGIQEKFSIFESDALFWMGDLNYRVDLPDLEVRTLLSSEHWKDCNKVLMKYDQLKNSIQNKHAFDIFSEHEIKHLPTYRFSPGVAVDSLGYDIKRKPAWTDRVLYVHSPLTTQIQPLTYGSHPEITFSDHRPVSAEFALDVDLFDKHQLHATATNLFRQVYGMEEQQERSKLKLSENTIDLGDLFYGRQKTYTLSVQNTGKVPVAFRFLSADMGSAVHPKWLKISPMTGLLLPKELLEITLTATVDNDVAAELNLSPRNLNCTLILHSVMGKDLFLVVSATYQYTCFANKLSRLTQLPGPIRSLKGPGDLLNENRAINAPREVMRLVNWMMTTSHSVDQLFLSPADQDTVHKLRECLDTGEDFPYSHEAKDNTVLVAFGETLLQLLDSLTECIVPSSLHSQCISPTNRDEAFEALDSFPPASVNVWISVTAFLHFIVQSSSEPESKTQKIAAVFAPVLFGLFRKDSAGSSAITPLQSQAFILHFIS</sequence>
<dbReference type="SUPFAM" id="SSF56219">
    <property type="entry name" value="DNase I-like"/>
    <property type="match status" value="1"/>
</dbReference>
<feature type="compositionally biased region" description="Low complexity" evidence="5">
    <location>
        <begin position="327"/>
        <end position="390"/>
    </location>
</feature>
<evidence type="ECO:0000256" key="2">
    <source>
        <dbReference type="ARBA" id="ARBA00004580"/>
    </source>
</evidence>
<keyword evidence="4" id="KW-0968">Cytoplasmic vesicle</keyword>
<feature type="compositionally biased region" description="Polar residues" evidence="5">
    <location>
        <begin position="524"/>
        <end position="548"/>
    </location>
</feature>
<feature type="region of interest" description="Disordered" evidence="5">
    <location>
        <begin position="524"/>
        <end position="555"/>
    </location>
</feature>
<dbReference type="EMBL" id="JBANRG010000014">
    <property type="protein sequence ID" value="KAK7460941.1"/>
    <property type="molecule type" value="Genomic_DNA"/>
</dbReference>
<evidence type="ECO:0000256" key="1">
    <source>
        <dbReference type="ARBA" id="ARBA00004146"/>
    </source>
</evidence>
<evidence type="ECO:0000313" key="7">
    <source>
        <dbReference type="EMBL" id="KAK7460941.1"/>
    </source>
</evidence>
<keyword evidence="8" id="KW-1185">Reference proteome</keyword>
<accession>A0ABR1JFT7</accession>
<evidence type="ECO:0000256" key="5">
    <source>
        <dbReference type="SAM" id="MobiDB-lite"/>
    </source>
</evidence>
<dbReference type="InterPro" id="IPR000198">
    <property type="entry name" value="RhoGAP_dom"/>
</dbReference>
<dbReference type="PANTHER" id="PTHR11200:SF300">
    <property type="entry name" value="TYPE II INOSITOL 1,4,5-TRISPHOSPHATE 5-PHOSPHATASE"/>
    <property type="match status" value="1"/>
</dbReference>
<dbReference type="InterPro" id="IPR000300">
    <property type="entry name" value="IPPc"/>
</dbReference>
<proteinExistence type="predicted"/>
<dbReference type="Gene3D" id="1.10.555.10">
    <property type="entry name" value="Rho GTPase activation protein"/>
    <property type="match status" value="1"/>
</dbReference>
<gene>
    <name evidence="7" type="ORF">VKT23_008869</name>
</gene>
<dbReference type="Proteomes" id="UP001498398">
    <property type="component" value="Unassembled WGS sequence"/>
</dbReference>
<feature type="domain" description="Rho-GAP" evidence="6">
    <location>
        <begin position="929"/>
        <end position="1106"/>
    </location>
</feature>
<keyword evidence="3" id="KW-0967">Endosome</keyword>
<evidence type="ECO:0000313" key="8">
    <source>
        <dbReference type="Proteomes" id="UP001498398"/>
    </source>
</evidence>
<dbReference type="Gene3D" id="2.60.40.10">
    <property type="entry name" value="Immunoglobulins"/>
    <property type="match status" value="1"/>
</dbReference>
<dbReference type="InterPro" id="IPR046985">
    <property type="entry name" value="IP5"/>
</dbReference>
<dbReference type="InterPro" id="IPR013783">
    <property type="entry name" value="Ig-like_fold"/>
</dbReference>
<dbReference type="Pfam" id="PF21310">
    <property type="entry name" value="OCRL-like_ASH"/>
    <property type="match status" value="1"/>
</dbReference>
<dbReference type="SMART" id="SM00324">
    <property type="entry name" value="RhoGAP"/>
    <property type="match status" value="1"/>
</dbReference>
<dbReference type="PANTHER" id="PTHR11200">
    <property type="entry name" value="INOSITOL 5-PHOSPHATASE"/>
    <property type="match status" value="1"/>
</dbReference>
<feature type="region of interest" description="Disordered" evidence="5">
    <location>
        <begin position="315"/>
        <end position="393"/>
    </location>
</feature>
<dbReference type="InterPro" id="IPR008936">
    <property type="entry name" value="Rho_GTPase_activation_prot"/>
</dbReference>
<dbReference type="PROSITE" id="PS50238">
    <property type="entry name" value="RHOGAP"/>
    <property type="match status" value="1"/>
</dbReference>
<evidence type="ECO:0000256" key="4">
    <source>
        <dbReference type="ARBA" id="ARBA00023329"/>
    </source>
</evidence>
<dbReference type="Gene3D" id="3.60.10.10">
    <property type="entry name" value="Endonuclease/exonuclease/phosphatase"/>
    <property type="match status" value="1"/>
</dbReference>
<evidence type="ECO:0000256" key="3">
    <source>
        <dbReference type="ARBA" id="ARBA00022753"/>
    </source>
</evidence>